<dbReference type="GO" id="GO:0005886">
    <property type="term" value="C:plasma membrane"/>
    <property type="evidence" value="ECO:0007669"/>
    <property type="project" value="UniProtKB-SubCell"/>
</dbReference>
<dbReference type="RefSeq" id="WP_089657807.1">
    <property type="nucleotide sequence ID" value="NZ_FNGH01000004.1"/>
</dbReference>
<evidence type="ECO:0000256" key="8">
    <source>
        <dbReference type="RuleBase" id="RU363041"/>
    </source>
</evidence>
<dbReference type="InterPro" id="IPR002781">
    <property type="entry name" value="TM_pro_TauE-like"/>
</dbReference>
<feature type="transmembrane region" description="Helical" evidence="8">
    <location>
        <begin position="195"/>
        <end position="214"/>
    </location>
</feature>
<keyword evidence="10" id="KW-1185">Reference proteome</keyword>
<feature type="transmembrane region" description="Helical" evidence="8">
    <location>
        <begin position="78"/>
        <end position="100"/>
    </location>
</feature>
<evidence type="ECO:0000256" key="1">
    <source>
        <dbReference type="ARBA" id="ARBA00004651"/>
    </source>
</evidence>
<dbReference type="InterPro" id="IPR052017">
    <property type="entry name" value="TSUP"/>
</dbReference>
<dbReference type="OrthoDB" id="5472127at2"/>
<name>A0A1G9K4L8_9GAMM</name>
<evidence type="ECO:0000313" key="10">
    <source>
        <dbReference type="Proteomes" id="UP000199107"/>
    </source>
</evidence>
<evidence type="ECO:0000256" key="5">
    <source>
        <dbReference type="ARBA" id="ARBA00022692"/>
    </source>
</evidence>
<organism evidence="9 10">
    <name type="scientific">Franzmannia pantelleriensis</name>
    <dbReference type="NCBI Taxonomy" id="48727"/>
    <lineage>
        <taxon>Bacteria</taxon>
        <taxon>Pseudomonadati</taxon>
        <taxon>Pseudomonadota</taxon>
        <taxon>Gammaproteobacteria</taxon>
        <taxon>Oceanospirillales</taxon>
        <taxon>Halomonadaceae</taxon>
        <taxon>Franzmannia</taxon>
    </lineage>
</organism>
<evidence type="ECO:0000313" key="9">
    <source>
        <dbReference type="EMBL" id="SDL44639.1"/>
    </source>
</evidence>
<feature type="transmembrane region" description="Helical" evidence="8">
    <location>
        <begin position="172"/>
        <end position="189"/>
    </location>
</feature>
<keyword evidence="7 8" id="KW-0472">Membrane</keyword>
<keyword evidence="4 8" id="KW-1003">Cell membrane</keyword>
<evidence type="ECO:0000256" key="4">
    <source>
        <dbReference type="ARBA" id="ARBA00022475"/>
    </source>
</evidence>
<keyword evidence="5 8" id="KW-0812">Transmembrane</keyword>
<proteinExistence type="inferred from homology"/>
<feature type="transmembrane region" description="Helical" evidence="8">
    <location>
        <begin position="107"/>
        <end position="128"/>
    </location>
</feature>
<comment type="similarity">
    <text evidence="2 8">Belongs to the 4-toluene sulfonate uptake permease (TSUP) (TC 2.A.102) family.</text>
</comment>
<comment type="subcellular location">
    <subcellularLocation>
        <location evidence="1 8">Cell membrane</location>
        <topology evidence="1 8">Multi-pass membrane protein</topology>
    </subcellularLocation>
</comment>
<keyword evidence="3" id="KW-0813">Transport</keyword>
<feature type="transmembrane region" description="Helical" evidence="8">
    <location>
        <begin position="14"/>
        <end position="40"/>
    </location>
</feature>
<dbReference type="AlphaFoldDB" id="A0A1G9K4L8"/>
<dbReference type="Pfam" id="PF01925">
    <property type="entry name" value="TauE"/>
    <property type="match status" value="1"/>
</dbReference>
<evidence type="ECO:0000256" key="7">
    <source>
        <dbReference type="ARBA" id="ARBA00023136"/>
    </source>
</evidence>
<evidence type="ECO:0000256" key="2">
    <source>
        <dbReference type="ARBA" id="ARBA00009142"/>
    </source>
</evidence>
<dbReference type="PANTHER" id="PTHR30269:SF37">
    <property type="entry name" value="MEMBRANE TRANSPORTER PROTEIN"/>
    <property type="match status" value="1"/>
</dbReference>
<accession>A0A1G9K4L8</accession>
<dbReference type="PANTHER" id="PTHR30269">
    <property type="entry name" value="TRANSMEMBRANE PROTEIN YFCA"/>
    <property type="match status" value="1"/>
</dbReference>
<reference evidence="10" key="1">
    <citation type="submission" date="2016-10" db="EMBL/GenBank/DDBJ databases">
        <authorList>
            <person name="Varghese N."/>
            <person name="Submissions S."/>
        </authorList>
    </citation>
    <scope>NUCLEOTIDE SEQUENCE [LARGE SCALE GENOMIC DNA]</scope>
    <source>
        <strain evidence="10">AAP</strain>
    </source>
</reference>
<evidence type="ECO:0000256" key="6">
    <source>
        <dbReference type="ARBA" id="ARBA00022989"/>
    </source>
</evidence>
<feature type="transmembrane region" description="Helical" evidence="8">
    <location>
        <begin position="134"/>
        <end position="160"/>
    </location>
</feature>
<gene>
    <name evidence="9" type="ORF">SAMN05192555_104240</name>
</gene>
<dbReference type="Proteomes" id="UP000199107">
    <property type="component" value="Unassembled WGS sequence"/>
</dbReference>
<evidence type="ECO:0000256" key="3">
    <source>
        <dbReference type="ARBA" id="ARBA00022448"/>
    </source>
</evidence>
<feature type="transmembrane region" description="Helical" evidence="8">
    <location>
        <begin position="52"/>
        <end position="72"/>
    </location>
</feature>
<protein>
    <recommendedName>
        <fullName evidence="8">Probable membrane transporter protein</fullName>
    </recommendedName>
</protein>
<dbReference type="STRING" id="48727.SAMN05192555_104240"/>
<dbReference type="EMBL" id="FNGH01000004">
    <property type="protein sequence ID" value="SDL44639.1"/>
    <property type="molecule type" value="Genomic_DNA"/>
</dbReference>
<keyword evidence="6 8" id="KW-1133">Transmembrane helix</keyword>
<sequence length="244" mass="25769">MPEPLFAALDVAPLVWIGCGLTLLVGAFVQRATGFGLAVVGAPLLLMLEPRLVPVILVLFGFTVSLMMVGKYRHEVRVTFIGTALVGRVPGTMLGVWLLLAAPLAMLENAIALIVLTAVAVSLLKVSLPVNRVSLFVAGVLSGIFGTVSAIGGPPIAMLMHRLPPDSARGNLAAYFICSSLMTLLALALAGQIRLWHLTLAITLFPWLLVGNALANACAHRFDRRALTWSSMALSTLAALSLLL</sequence>